<dbReference type="EMBL" id="AP027151">
    <property type="protein sequence ID" value="BDV43600.1"/>
    <property type="molecule type" value="Genomic_DNA"/>
</dbReference>
<reference evidence="2 3" key="1">
    <citation type="submission" date="2022-12" db="EMBL/GenBank/DDBJ databases">
        <title>Polyphasic characterization of Geotalea uranireducens NIT-SL11 newly isolated from a complex of sewage sludge and microbially reduced graphene oxide.</title>
        <authorList>
            <person name="Xie L."/>
            <person name="Yoshida N."/>
            <person name="Meng L."/>
        </authorList>
    </citation>
    <scope>NUCLEOTIDE SEQUENCE [LARGE SCALE GENOMIC DNA]</scope>
    <source>
        <strain evidence="2 3">NIT-SL11</strain>
    </source>
</reference>
<protein>
    <recommendedName>
        <fullName evidence="4">DUF2059 domain-containing protein</fullName>
    </recommendedName>
</protein>
<keyword evidence="3" id="KW-1185">Reference proteome</keyword>
<feature type="chain" id="PRO_5045156893" description="DUF2059 domain-containing protein" evidence="1">
    <location>
        <begin position="20"/>
        <end position="111"/>
    </location>
</feature>
<evidence type="ECO:0008006" key="4">
    <source>
        <dbReference type="Google" id="ProtNLM"/>
    </source>
</evidence>
<gene>
    <name evidence="2" type="ORF">GURASL_25230</name>
</gene>
<proteinExistence type="predicted"/>
<organism evidence="2 3">
    <name type="scientific">Geotalea uraniireducens</name>
    <dbReference type="NCBI Taxonomy" id="351604"/>
    <lineage>
        <taxon>Bacteria</taxon>
        <taxon>Pseudomonadati</taxon>
        <taxon>Thermodesulfobacteriota</taxon>
        <taxon>Desulfuromonadia</taxon>
        <taxon>Geobacterales</taxon>
        <taxon>Geobacteraceae</taxon>
        <taxon>Geotalea</taxon>
    </lineage>
</organism>
<name>A0ABN6VTF6_9BACT</name>
<dbReference type="RefSeq" id="WP_281999727.1">
    <property type="nucleotide sequence ID" value="NZ_AP027151.1"/>
</dbReference>
<dbReference type="Proteomes" id="UP001317705">
    <property type="component" value="Chromosome"/>
</dbReference>
<evidence type="ECO:0000313" key="2">
    <source>
        <dbReference type="EMBL" id="BDV43600.1"/>
    </source>
</evidence>
<evidence type="ECO:0000313" key="3">
    <source>
        <dbReference type="Proteomes" id="UP001317705"/>
    </source>
</evidence>
<sequence>MKKFLVTVLFLTMAATSLAAEPAEESKQPSPEEMQQLMEMSLGAMVPMMGKMTEAMIDAQLKSAEKPETAAKLAAFKKNLYTALLKQGFSKKEAFQIMLNTSPPAAMPGMK</sequence>
<accession>A0ABN6VTF6</accession>
<feature type="signal peptide" evidence="1">
    <location>
        <begin position="1"/>
        <end position="19"/>
    </location>
</feature>
<evidence type="ECO:0000256" key="1">
    <source>
        <dbReference type="SAM" id="SignalP"/>
    </source>
</evidence>
<keyword evidence="1" id="KW-0732">Signal</keyword>